<accession>A0A5J9SKF0</accession>
<dbReference type="PANTHER" id="PTHR11055:SF60">
    <property type="entry name" value="ADENYLYL-SULFATE KINASE"/>
    <property type="match status" value="1"/>
</dbReference>
<dbReference type="Gramene" id="TVT99457">
    <property type="protein sequence ID" value="TVT99457"/>
    <property type="gene ID" value="EJB05_55182"/>
</dbReference>
<evidence type="ECO:0000259" key="5">
    <source>
        <dbReference type="Pfam" id="PF01583"/>
    </source>
</evidence>
<dbReference type="PANTHER" id="PTHR11055">
    <property type="entry name" value="BIFUNCTIONAL 3'-PHOSPHOADENOSINE 5'-PHOSPHOSULFATE SYNTHASE"/>
    <property type="match status" value="1"/>
</dbReference>
<gene>
    <name evidence="6" type="ORF">EJB05_55182</name>
</gene>
<dbReference type="GO" id="GO:0004020">
    <property type="term" value="F:adenylylsulfate kinase activity"/>
    <property type="evidence" value="ECO:0007669"/>
    <property type="project" value="TreeGrafter"/>
</dbReference>
<name>A0A5J9SKF0_9POAL</name>
<keyword evidence="3" id="KW-0547">Nucleotide-binding</keyword>
<keyword evidence="7" id="KW-1185">Reference proteome</keyword>
<protein>
    <recommendedName>
        <fullName evidence="5">APS kinase domain-containing protein</fullName>
    </recommendedName>
</protein>
<sequence length="123" mass="13776">MQPTKKNSGAPYTNGGIGWNMSHMLWYKDGNIFTGKSTLDRALNRELHSRRHLTYVLDGDNLRHGLNRDLSIEAEDHAENKHIVAEIESTQLQGLTLKGPTDSGLLVVRVVTSQASESHRSHF</sequence>
<dbReference type="Pfam" id="PF01583">
    <property type="entry name" value="APS_kinase"/>
    <property type="match status" value="1"/>
</dbReference>
<comment type="pathway">
    <text evidence="1">Sulfur metabolism.</text>
</comment>
<dbReference type="InterPro" id="IPR059117">
    <property type="entry name" value="APS_kinase_dom"/>
</dbReference>
<dbReference type="EMBL" id="RWGY01000715">
    <property type="protein sequence ID" value="TVT99457.1"/>
    <property type="molecule type" value="Genomic_DNA"/>
</dbReference>
<dbReference type="AlphaFoldDB" id="A0A5J9SKF0"/>
<dbReference type="OrthoDB" id="1729285at2759"/>
<comment type="caution">
    <text evidence="6">The sequence shown here is derived from an EMBL/GenBank/DDBJ whole genome shotgun (WGS) entry which is preliminary data.</text>
</comment>
<dbReference type="Gene3D" id="3.40.50.300">
    <property type="entry name" value="P-loop containing nucleotide triphosphate hydrolases"/>
    <property type="match status" value="1"/>
</dbReference>
<evidence type="ECO:0000256" key="2">
    <source>
        <dbReference type="ARBA" id="ARBA00022679"/>
    </source>
</evidence>
<keyword evidence="2" id="KW-0808">Transferase</keyword>
<evidence type="ECO:0000256" key="3">
    <source>
        <dbReference type="ARBA" id="ARBA00022741"/>
    </source>
</evidence>
<dbReference type="InterPro" id="IPR027417">
    <property type="entry name" value="P-loop_NTPase"/>
</dbReference>
<dbReference type="GO" id="GO:0000103">
    <property type="term" value="P:sulfate assimilation"/>
    <property type="evidence" value="ECO:0007669"/>
    <property type="project" value="TreeGrafter"/>
</dbReference>
<organism evidence="6 7">
    <name type="scientific">Eragrostis curvula</name>
    <name type="common">weeping love grass</name>
    <dbReference type="NCBI Taxonomy" id="38414"/>
    <lineage>
        <taxon>Eukaryota</taxon>
        <taxon>Viridiplantae</taxon>
        <taxon>Streptophyta</taxon>
        <taxon>Embryophyta</taxon>
        <taxon>Tracheophyta</taxon>
        <taxon>Spermatophyta</taxon>
        <taxon>Magnoliopsida</taxon>
        <taxon>Liliopsida</taxon>
        <taxon>Poales</taxon>
        <taxon>Poaceae</taxon>
        <taxon>PACMAD clade</taxon>
        <taxon>Chloridoideae</taxon>
        <taxon>Eragrostideae</taxon>
        <taxon>Eragrostidinae</taxon>
        <taxon>Eragrostis</taxon>
    </lineage>
</organism>
<dbReference type="Proteomes" id="UP000324897">
    <property type="component" value="Unassembled WGS sequence"/>
</dbReference>
<feature type="domain" description="APS kinase" evidence="5">
    <location>
        <begin position="29"/>
        <end position="88"/>
    </location>
</feature>
<reference evidence="6 7" key="1">
    <citation type="journal article" date="2019" name="Sci. Rep.">
        <title>A high-quality genome of Eragrostis curvula grass provides insights into Poaceae evolution and supports new strategies to enhance forage quality.</title>
        <authorList>
            <person name="Carballo J."/>
            <person name="Santos B.A.C.M."/>
            <person name="Zappacosta D."/>
            <person name="Garbus I."/>
            <person name="Selva J.P."/>
            <person name="Gallo C.A."/>
            <person name="Diaz A."/>
            <person name="Albertini E."/>
            <person name="Caccamo M."/>
            <person name="Echenique V."/>
        </authorList>
    </citation>
    <scope>NUCLEOTIDE SEQUENCE [LARGE SCALE GENOMIC DNA]</scope>
    <source>
        <strain evidence="7">cv. Victoria</strain>
        <tissue evidence="6">Leaf</tissue>
    </source>
</reference>
<evidence type="ECO:0000256" key="4">
    <source>
        <dbReference type="ARBA" id="ARBA00022840"/>
    </source>
</evidence>
<dbReference type="GO" id="GO:0005524">
    <property type="term" value="F:ATP binding"/>
    <property type="evidence" value="ECO:0007669"/>
    <property type="project" value="UniProtKB-KW"/>
</dbReference>
<evidence type="ECO:0000256" key="1">
    <source>
        <dbReference type="ARBA" id="ARBA00004678"/>
    </source>
</evidence>
<evidence type="ECO:0000313" key="7">
    <source>
        <dbReference type="Proteomes" id="UP000324897"/>
    </source>
</evidence>
<evidence type="ECO:0000313" key="6">
    <source>
        <dbReference type="EMBL" id="TVT99457.1"/>
    </source>
</evidence>
<keyword evidence="4" id="KW-0067">ATP-binding</keyword>
<proteinExistence type="predicted"/>